<dbReference type="Pfam" id="PF12706">
    <property type="entry name" value="Lactamase_B_2"/>
    <property type="match status" value="1"/>
</dbReference>
<organism evidence="2 3">
    <name type="scientific">Pilimelia columellifera subsp. columellifera</name>
    <dbReference type="NCBI Taxonomy" id="706583"/>
    <lineage>
        <taxon>Bacteria</taxon>
        <taxon>Bacillati</taxon>
        <taxon>Actinomycetota</taxon>
        <taxon>Actinomycetes</taxon>
        <taxon>Micromonosporales</taxon>
        <taxon>Micromonosporaceae</taxon>
        <taxon>Pilimelia</taxon>
    </lineage>
</organism>
<evidence type="ECO:0000313" key="2">
    <source>
        <dbReference type="EMBL" id="GAA2522397.1"/>
    </source>
</evidence>
<evidence type="ECO:0000259" key="1">
    <source>
        <dbReference type="Pfam" id="PF12706"/>
    </source>
</evidence>
<dbReference type="SUPFAM" id="SSF56281">
    <property type="entry name" value="Metallo-hydrolase/oxidoreductase"/>
    <property type="match status" value="1"/>
</dbReference>
<gene>
    <name evidence="2" type="ORF">GCM10010201_20540</name>
</gene>
<dbReference type="Proteomes" id="UP001499978">
    <property type="component" value="Unassembled WGS sequence"/>
</dbReference>
<accession>A0ABN3NHH0</accession>
<proteinExistence type="predicted"/>
<protein>
    <submittedName>
        <fullName evidence="2">MBL fold metallo-hydrolase</fullName>
    </submittedName>
</protein>
<evidence type="ECO:0000313" key="3">
    <source>
        <dbReference type="Proteomes" id="UP001499978"/>
    </source>
</evidence>
<reference evidence="2 3" key="1">
    <citation type="journal article" date="2019" name="Int. J. Syst. Evol. Microbiol.">
        <title>The Global Catalogue of Microorganisms (GCM) 10K type strain sequencing project: providing services to taxonomists for standard genome sequencing and annotation.</title>
        <authorList>
            <consortium name="The Broad Institute Genomics Platform"/>
            <consortium name="The Broad Institute Genome Sequencing Center for Infectious Disease"/>
            <person name="Wu L."/>
            <person name="Ma J."/>
        </authorList>
    </citation>
    <scope>NUCLEOTIDE SEQUENCE [LARGE SCALE GENOMIC DNA]</scope>
    <source>
        <strain evidence="2 3">JCM 3367</strain>
    </source>
</reference>
<dbReference type="InterPro" id="IPR001279">
    <property type="entry name" value="Metallo-B-lactamas"/>
</dbReference>
<name>A0ABN3NHH0_9ACTN</name>
<dbReference type="RefSeq" id="WP_344171633.1">
    <property type="nucleotide sequence ID" value="NZ_BAAARY010000007.1"/>
</dbReference>
<dbReference type="InterPro" id="IPR036866">
    <property type="entry name" value="RibonucZ/Hydroxyglut_hydro"/>
</dbReference>
<keyword evidence="3" id="KW-1185">Reference proteome</keyword>
<dbReference type="EMBL" id="BAAARY010000007">
    <property type="protein sequence ID" value="GAA2522397.1"/>
    <property type="molecule type" value="Genomic_DNA"/>
</dbReference>
<dbReference type="PANTHER" id="PTHR15032">
    <property type="entry name" value="N-ACYL-PHOSPHATIDYLETHANOLAMINE-HYDROLYZING PHOSPHOLIPASE D"/>
    <property type="match status" value="1"/>
</dbReference>
<feature type="domain" description="Metallo-beta-lactamase" evidence="1">
    <location>
        <begin position="20"/>
        <end position="204"/>
    </location>
</feature>
<comment type="caution">
    <text evidence="2">The sequence shown here is derived from an EMBL/GenBank/DDBJ whole genome shotgun (WGS) entry which is preliminary data.</text>
</comment>
<sequence length="249" mass="26757">MRRLTWWGHSTAVLELDGVRILTDPVLTDRVAHLRRRRGLSPATLTQPDVVLISHLHADHLHLPSLRRLGGQAPLVVPAGARAFVRHALGDSFAERCIELPAGQETTVAGVRVRAVPAAHDGGRHHWSRWHAEAVGYVIEAGLSVWFAGDTGLHPAMSTFGPVDLALVPVGGWGPSLGPGHLSPTQAAEAVRRIGAHMAVPIHYGTLWPIGMDQVRPHLFHDPGERFADHAIGLDVPVLTPGGVLDLPS</sequence>
<dbReference type="Gene3D" id="3.60.15.10">
    <property type="entry name" value="Ribonuclease Z/Hydroxyacylglutathione hydrolase-like"/>
    <property type="match status" value="1"/>
</dbReference>
<dbReference type="PANTHER" id="PTHR15032:SF36">
    <property type="entry name" value="METALLO-BETA-LACTAMASE DOMAIN-CONTAINING PROTEIN"/>
    <property type="match status" value="1"/>
</dbReference>